<feature type="compositionally biased region" description="Low complexity" evidence="1">
    <location>
        <begin position="591"/>
        <end position="600"/>
    </location>
</feature>
<dbReference type="EMBL" id="JANBPY010001485">
    <property type="protein sequence ID" value="KAJ1959841.1"/>
    <property type="molecule type" value="Genomic_DNA"/>
</dbReference>
<feature type="compositionally biased region" description="Polar residues" evidence="1">
    <location>
        <begin position="792"/>
        <end position="804"/>
    </location>
</feature>
<dbReference type="AlphaFoldDB" id="A0A9W8AP16"/>
<feature type="compositionally biased region" description="Basic residues" evidence="1">
    <location>
        <begin position="815"/>
        <end position="826"/>
    </location>
</feature>
<gene>
    <name evidence="3" type="primary">TRM8_2</name>
    <name evidence="3" type="ORF">IWQ62_004453</name>
</gene>
<dbReference type="InterPro" id="IPR036871">
    <property type="entry name" value="PX_dom_sf"/>
</dbReference>
<feature type="region of interest" description="Disordered" evidence="1">
    <location>
        <begin position="262"/>
        <end position="282"/>
    </location>
</feature>
<feature type="compositionally biased region" description="Polar residues" evidence="1">
    <location>
        <begin position="11"/>
        <end position="31"/>
    </location>
</feature>
<feature type="compositionally biased region" description="Low complexity" evidence="1">
    <location>
        <begin position="827"/>
        <end position="836"/>
    </location>
</feature>
<accession>A0A9W8AP16</accession>
<protein>
    <submittedName>
        <fullName evidence="3">tRNA (Guanine-N(7)-)-methyltransferase (tRNA(m7G46)-methyltransferase)</fullName>
    </submittedName>
</protein>
<keyword evidence="4" id="KW-1185">Reference proteome</keyword>
<evidence type="ECO:0000256" key="1">
    <source>
        <dbReference type="SAM" id="MobiDB-lite"/>
    </source>
</evidence>
<reference evidence="3" key="1">
    <citation type="submission" date="2022-07" db="EMBL/GenBank/DDBJ databases">
        <title>Phylogenomic reconstructions and comparative analyses of Kickxellomycotina fungi.</title>
        <authorList>
            <person name="Reynolds N.K."/>
            <person name="Stajich J.E."/>
            <person name="Barry K."/>
            <person name="Grigoriev I.V."/>
            <person name="Crous P."/>
            <person name="Smith M.E."/>
        </authorList>
    </citation>
    <scope>NUCLEOTIDE SEQUENCE</scope>
    <source>
        <strain evidence="3">RSA 1196</strain>
    </source>
</reference>
<dbReference type="SMART" id="SM00312">
    <property type="entry name" value="PX"/>
    <property type="match status" value="1"/>
</dbReference>
<dbReference type="Pfam" id="PF08628">
    <property type="entry name" value="Nexin_C"/>
    <property type="match status" value="1"/>
</dbReference>
<dbReference type="Gene3D" id="3.30.1520.10">
    <property type="entry name" value="Phox-like domain"/>
    <property type="match status" value="1"/>
</dbReference>
<name>A0A9W8AP16_9FUNG</name>
<evidence type="ECO:0000313" key="4">
    <source>
        <dbReference type="Proteomes" id="UP001150925"/>
    </source>
</evidence>
<feature type="compositionally biased region" description="Polar residues" evidence="1">
    <location>
        <begin position="68"/>
        <end position="81"/>
    </location>
</feature>
<organism evidence="3 4">
    <name type="scientific">Dispira parvispora</name>
    <dbReference type="NCBI Taxonomy" id="1520584"/>
    <lineage>
        <taxon>Eukaryota</taxon>
        <taxon>Fungi</taxon>
        <taxon>Fungi incertae sedis</taxon>
        <taxon>Zoopagomycota</taxon>
        <taxon>Kickxellomycotina</taxon>
        <taxon>Dimargaritomycetes</taxon>
        <taxon>Dimargaritales</taxon>
        <taxon>Dimargaritaceae</taxon>
        <taxon>Dispira</taxon>
    </lineage>
</organism>
<feature type="region of interest" description="Disordered" evidence="1">
    <location>
        <begin position="568"/>
        <end position="600"/>
    </location>
</feature>
<dbReference type="PANTHER" id="PTHR22775:SF3">
    <property type="entry name" value="SORTING NEXIN-13"/>
    <property type="match status" value="1"/>
</dbReference>
<dbReference type="InterPro" id="IPR001683">
    <property type="entry name" value="PX_dom"/>
</dbReference>
<feature type="region of interest" description="Disordered" evidence="1">
    <location>
        <begin position="189"/>
        <end position="248"/>
    </location>
</feature>
<feature type="compositionally biased region" description="Polar residues" evidence="1">
    <location>
        <begin position="568"/>
        <end position="578"/>
    </location>
</feature>
<feature type="region of interest" description="Disordered" evidence="1">
    <location>
        <begin position="768"/>
        <end position="866"/>
    </location>
</feature>
<dbReference type="PROSITE" id="PS50195">
    <property type="entry name" value="PX"/>
    <property type="match status" value="1"/>
</dbReference>
<dbReference type="Proteomes" id="UP001150925">
    <property type="component" value="Unassembled WGS sequence"/>
</dbReference>
<feature type="compositionally biased region" description="Low complexity" evidence="1">
    <location>
        <begin position="90"/>
        <end position="126"/>
    </location>
</feature>
<feature type="domain" description="PX" evidence="2">
    <location>
        <begin position="603"/>
        <end position="735"/>
    </location>
</feature>
<comment type="caution">
    <text evidence="3">The sequence shown here is derived from an EMBL/GenBank/DDBJ whole genome shotgun (WGS) entry which is preliminary data.</text>
</comment>
<sequence>MQKMSPLFPQDRSTPSTSLVTATVTVQSSRNSVDESDDGGSDRSSVMSLVVPEGSVVNPVSTEHGRLRSNSRLSQWSQRSGSAVPKGNNLGPLQSSSSLPLPTLSHTRSVTGATTTATAGTVPTETEQTRLGMGNTLKPGPPVQRRLSEDVGDPNDIPDTDLLATGAVEAVEAALSSIVRNTPARATGCGVRFEEPRGDRADSTTTYWGPGDTLTDSSAKEQTNPESCESDSASSARSKPQEHAESSTSWWSYPTLMWQNNDSSTNSIEDNNPDEAPASDDKSSTLLTTFLRSPMQYFGGKGDTRGITDSESIPEDGSTKPGTEVSFSGPTRDGGALAATLTTPALASTDGESDREDSVIDETLLQNSVYQAPPGDLLLSNKIAKIAQELDRKRQQHAIVLALIDKAKTLDKWNELRILQKSQSALNREIQLLSFQRQQYERQAKENVIVPKVTRITIPSCNRSFTHDMTTEVAAVELGERRGTATKRSTQQVTPMEEWSHVRSSVEGAEVPEGIRSRNTIAGSSSMVRRNPHYSRLNPNPLRSSLFLDSVDLTANVSDYPVDSVNVTSPPSRITTNRKVNDAALPTHANSSSGLSLTTPSTVTTMSAETAPGTVQTPTTAFTLYLIEIQQMSADGSYDSGWVVARRYREFSALHQQLKRRFSVVRQYDFPRKHQLPTLSKLWPLNPARREFPWPPHVENRRLALEKYLQSITQHQEVCQSLELRWFLSQQQRELSALSEILGRESASDETVKSGLGLLGIVAPTEAVGTGTKGELPSGESASSSASLNEMDGNTSTLSISTMRTVGMSKDANRPSRRGVSGHHRVATASSTSTAAGHPGTLSNTQLTRKGLRGEQRHQRSSSFLNPVQKTIADGLEDIVGSPVVLDMISEQLSRQVTGLTPTSHLVYRQKGEEPLGKHHRYPTTTTGMVTSVATNVTSMADPLCDLMIEVFELKSKNNWLRRQAISMLLRTLLGNTIDWWFRETVQDLVAIPQLTQYLRTLHDNLWPGNRPFTPPTPRTDVEKFTTWEEAGAKWRFYMPTVAGSLVGRRNARRGANRIFHLMQNPHLNENLLYFILDELVLTLFPELLP</sequence>
<dbReference type="PANTHER" id="PTHR22775">
    <property type="entry name" value="SORTING NEXIN"/>
    <property type="match status" value="1"/>
</dbReference>
<feature type="compositionally biased region" description="Basic and acidic residues" evidence="1">
    <location>
        <begin position="192"/>
        <end position="202"/>
    </location>
</feature>
<feature type="compositionally biased region" description="Low complexity" evidence="1">
    <location>
        <begin position="226"/>
        <end position="238"/>
    </location>
</feature>
<dbReference type="GO" id="GO:0035091">
    <property type="term" value="F:phosphatidylinositol binding"/>
    <property type="evidence" value="ECO:0007669"/>
    <property type="project" value="InterPro"/>
</dbReference>
<evidence type="ECO:0000313" key="3">
    <source>
        <dbReference type="EMBL" id="KAJ1959841.1"/>
    </source>
</evidence>
<feature type="compositionally biased region" description="Polar residues" evidence="1">
    <location>
        <begin position="214"/>
        <end position="225"/>
    </location>
</feature>
<feature type="region of interest" description="Disordered" evidence="1">
    <location>
        <begin position="295"/>
        <end position="335"/>
    </location>
</feature>
<feature type="region of interest" description="Disordered" evidence="1">
    <location>
        <begin position="1"/>
        <end position="154"/>
    </location>
</feature>
<dbReference type="OrthoDB" id="120967at2759"/>
<dbReference type="Pfam" id="PF00787">
    <property type="entry name" value="PX"/>
    <property type="match status" value="1"/>
</dbReference>
<evidence type="ECO:0000259" key="2">
    <source>
        <dbReference type="PROSITE" id="PS50195"/>
    </source>
</evidence>
<dbReference type="SUPFAM" id="SSF64268">
    <property type="entry name" value="PX domain"/>
    <property type="match status" value="1"/>
</dbReference>
<dbReference type="InterPro" id="IPR013937">
    <property type="entry name" value="Sorting_nexin_C"/>
</dbReference>
<feature type="compositionally biased region" description="Low complexity" evidence="1">
    <location>
        <begin position="774"/>
        <end position="788"/>
    </location>
</feature>
<proteinExistence type="predicted"/>